<comment type="caution">
    <text evidence="1">The sequence shown here is derived from an EMBL/GenBank/DDBJ whole genome shotgun (WGS) entry which is preliminary data.</text>
</comment>
<dbReference type="EMBL" id="MWQO01000023">
    <property type="protein sequence ID" value="THD10672.1"/>
    <property type="molecule type" value="Genomic_DNA"/>
</dbReference>
<dbReference type="RefSeq" id="WP_081126346.1">
    <property type="nucleotide sequence ID" value="NZ_LDOS01000001.1"/>
</dbReference>
<evidence type="ECO:0000313" key="2">
    <source>
        <dbReference type="Proteomes" id="UP000307749"/>
    </source>
</evidence>
<sequence length="219" mass="24309">MIKWAECREGDVLFEVFLPEHDRESSCCLLRAICHGQIVQERQIRLTWPPRFGPDMGDVAAIEAELEALSQEIAQHPMPMARTGSYAPGSVESVPQDPVVHALLYSLIEAYVEAESMLSITPEQTVAYLELPTGVTAKGLYPIAVIQRREHRMRRMIAMANLIESEPSVHVRETDLIDAALRNDVAEIRNILGACGIEAPRRPAGWSEDPSATPKEGMP</sequence>
<proteinExistence type="predicted"/>
<organism evidence="1 2">
    <name type="scientific">Metallibacterium scheffleri</name>
    <dbReference type="NCBI Taxonomy" id="993689"/>
    <lineage>
        <taxon>Bacteria</taxon>
        <taxon>Pseudomonadati</taxon>
        <taxon>Pseudomonadota</taxon>
        <taxon>Gammaproteobacteria</taxon>
        <taxon>Lysobacterales</taxon>
        <taxon>Rhodanobacteraceae</taxon>
        <taxon>Metallibacterium</taxon>
    </lineage>
</organism>
<accession>A0A4S3KNX8</accession>
<protein>
    <submittedName>
        <fullName evidence="1">Uncharacterized protein</fullName>
    </submittedName>
</protein>
<dbReference type="Proteomes" id="UP000307749">
    <property type="component" value="Unassembled WGS sequence"/>
</dbReference>
<dbReference type="STRING" id="993689.GCA_002077135_01001"/>
<gene>
    <name evidence="1" type="ORF">B1806_07390</name>
</gene>
<name>A0A4S3KNX8_9GAMM</name>
<evidence type="ECO:0000313" key="1">
    <source>
        <dbReference type="EMBL" id="THD10672.1"/>
    </source>
</evidence>
<dbReference type="AlphaFoldDB" id="A0A4S3KNX8"/>
<reference evidence="1 2" key="1">
    <citation type="submission" date="2017-02" db="EMBL/GenBank/DDBJ databases">
        <title>Whole genome sequencing of Metallibacterium scheffleri DSM 24874 (T).</title>
        <authorList>
            <person name="Kumar S."/>
            <person name="Patil P."/>
            <person name="Patil P.B."/>
        </authorList>
    </citation>
    <scope>NUCLEOTIDE SEQUENCE [LARGE SCALE GENOMIC DNA]</scope>
    <source>
        <strain evidence="1 2">DSM 24874</strain>
    </source>
</reference>
<keyword evidence="2" id="KW-1185">Reference proteome</keyword>